<sequence length="181" mass="20700">MTRQGGFTLLELVIALAIFSLLSLGSWRLYEGLSRVQAQVLGHGQALRSLQRAFAVLERDLMQVGVSRDSPALSLREGALSLQRGNWRNPLDQPRSERQEVSYRLEAHDLWRHSRSPERVVPHKQRLLGDVRGLRWRFHDPKAGWRDDWPTGAKPPRAVEVTLSTGRFDRIRRVILLPEGA</sequence>
<dbReference type="InterPro" id="IPR045584">
    <property type="entry name" value="Pilin-like"/>
</dbReference>
<dbReference type="RefSeq" id="WP_186688889.1">
    <property type="nucleotide sequence ID" value="NZ_CP077093.1"/>
</dbReference>
<evidence type="ECO:0000256" key="3">
    <source>
        <dbReference type="ARBA" id="ARBA00021539"/>
    </source>
</evidence>
<dbReference type="InterPro" id="IPR051621">
    <property type="entry name" value="T2SS_protein_J"/>
</dbReference>
<gene>
    <name evidence="11" type="primary">gspJ</name>
    <name evidence="11" type="ORF">HU752_003115</name>
</gene>
<reference evidence="11 12" key="1">
    <citation type="journal article" date="2020" name="Microorganisms">
        <title>Reliable Identification of Environmental Pseudomonas Isolates Using the rpoD Gene.</title>
        <authorList>
            <consortium name="The Broad Institute Genome Sequencing Platform"/>
            <person name="Girard L."/>
            <person name="Lood C."/>
            <person name="Rokni-Zadeh H."/>
            <person name="van Noort V."/>
            <person name="Lavigne R."/>
            <person name="De Mot R."/>
        </authorList>
    </citation>
    <scope>NUCLEOTIDE SEQUENCE [LARGE SCALE GENOMIC DNA]</scope>
    <source>
        <strain evidence="11 12">RW8P3</strain>
    </source>
</reference>
<keyword evidence="4" id="KW-1003">Cell membrane</keyword>
<dbReference type="EMBL" id="CP077093">
    <property type="protein sequence ID" value="QXI28969.1"/>
    <property type="molecule type" value="Genomic_DNA"/>
</dbReference>
<dbReference type="InterPro" id="IPR010055">
    <property type="entry name" value="T2SS_protein-GspJ"/>
</dbReference>
<evidence type="ECO:0000256" key="9">
    <source>
        <dbReference type="ARBA" id="ARBA00023136"/>
    </source>
</evidence>
<keyword evidence="5" id="KW-0488">Methylation</keyword>
<evidence type="ECO:0000256" key="7">
    <source>
        <dbReference type="ARBA" id="ARBA00022692"/>
    </source>
</evidence>
<organism evidence="11 12">
    <name type="scientific">Pseudomonas vanderleydeniana</name>
    <dbReference type="NCBI Taxonomy" id="2745495"/>
    <lineage>
        <taxon>Bacteria</taxon>
        <taxon>Pseudomonadati</taxon>
        <taxon>Pseudomonadota</taxon>
        <taxon>Gammaproteobacteria</taxon>
        <taxon>Pseudomonadales</taxon>
        <taxon>Pseudomonadaceae</taxon>
        <taxon>Pseudomonas</taxon>
    </lineage>
</organism>
<protein>
    <recommendedName>
        <fullName evidence="3">Type II secretion system protein J</fullName>
    </recommendedName>
</protein>
<dbReference type="InterPro" id="IPR012902">
    <property type="entry name" value="N_methyl_site"/>
</dbReference>
<dbReference type="Gene3D" id="3.10.610.10">
    <property type="entry name" value="GSPII I/J protein-like"/>
    <property type="match status" value="1"/>
</dbReference>
<evidence type="ECO:0000313" key="11">
    <source>
        <dbReference type="EMBL" id="QXI28969.1"/>
    </source>
</evidence>
<keyword evidence="12" id="KW-1185">Reference proteome</keyword>
<dbReference type="Proteomes" id="UP000634530">
    <property type="component" value="Chromosome"/>
</dbReference>
<proteinExistence type="inferred from homology"/>
<feature type="transmembrane region" description="Helical" evidence="10">
    <location>
        <begin position="6"/>
        <end position="27"/>
    </location>
</feature>
<dbReference type="GO" id="GO:0015627">
    <property type="term" value="C:type II protein secretion system complex"/>
    <property type="evidence" value="ECO:0007669"/>
    <property type="project" value="InterPro"/>
</dbReference>
<dbReference type="PANTHER" id="PTHR39583:SF2">
    <property type="entry name" value="TYPE II SECRETION SYSTEM PROTEIN J"/>
    <property type="match status" value="1"/>
</dbReference>
<dbReference type="SUPFAM" id="SSF54523">
    <property type="entry name" value="Pili subunits"/>
    <property type="match status" value="1"/>
</dbReference>
<keyword evidence="9 10" id="KW-0472">Membrane</keyword>
<keyword evidence="8 10" id="KW-1133">Transmembrane helix</keyword>
<dbReference type="NCBIfam" id="TIGR02532">
    <property type="entry name" value="IV_pilin_GFxxxE"/>
    <property type="match status" value="1"/>
</dbReference>
<evidence type="ECO:0000256" key="5">
    <source>
        <dbReference type="ARBA" id="ARBA00022481"/>
    </source>
</evidence>
<evidence type="ECO:0000256" key="10">
    <source>
        <dbReference type="SAM" id="Phobius"/>
    </source>
</evidence>
<dbReference type="Gene3D" id="2.10.70.20">
    <property type="entry name" value="gspk-gspi-gspj complex like domains"/>
    <property type="match status" value="1"/>
</dbReference>
<evidence type="ECO:0000313" key="12">
    <source>
        <dbReference type="Proteomes" id="UP000634530"/>
    </source>
</evidence>
<dbReference type="Pfam" id="PF11612">
    <property type="entry name" value="T2SSJ"/>
    <property type="match status" value="1"/>
</dbReference>
<evidence type="ECO:0000256" key="6">
    <source>
        <dbReference type="ARBA" id="ARBA00022519"/>
    </source>
</evidence>
<dbReference type="GO" id="GO:0005886">
    <property type="term" value="C:plasma membrane"/>
    <property type="evidence" value="ECO:0007669"/>
    <property type="project" value="UniProtKB-SubCell"/>
</dbReference>
<dbReference type="PANTHER" id="PTHR39583">
    <property type="entry name" value="TYPE II SECRETION SYSTEM PROTEIN J-RELATED"/>
    <property type="match status" value="1"/>
</dbReference>
<keyword evidence="6" id="KW-0997">Cell inner membrane</keyword>
<evidence type="ECO:0000256" key="2">
    <source>
        <dbReference type="ARBA" id="ARBA00011084"/>
    </source>
</evidence>
<keyword evidence="7 10" id="KW-0812">Transmembrane</keyword>
<dbReference type="KEGG" id="pvw:HU752_003115"/>
<dbReference type="Pfam" id="PF07963">
    <property type="entry name" value="N_methyl"/>
    <property type="match status" value="1"/>
</dbReference>
<accession>A0A9E6PLV8</accession>
<dbReference type="GO" id="GO:0015628">
    <property type="term" value="P:protein secretion by the type II secretion system"/>
    <property type="evidence" value="ECO:0007669"/>
    <property type="project" value="InterPro"/>
</dbReference>
<reference evidence="11 12" key="2">
    <citation type="journal article" date="2021" name="Microorganisms">
        <title>The Ever-Expanding Pseudomonas Genus: Description of 43 New Species and Partition of the Pseudomonas putida Group.</title>
        <authorList>
            <person name="Girard L."/>
            <person name="Lood C."/>
            <person name="Hofte M."/>
            <person name="Vandamme P."/>
            <person name="Rokni-Zadeh H."/>
            <person name="van Noort V."/>
            <person name="Lavigne R."/>
            <person name="De Mot R."/>
        </authorList>
    </citation>
    <scope>NUCLEOTIDE SEQUENCE [LARGE SCALE GENOMIC DNA]</scope>
    <source>
        <strain evidence="11 12">RW8P3</strain>
    </source>
</reference>
<name>A0A9E6PLV8_9PSED</name>
<comment type="similarity">
    <text evidence="2">Belongs to the GSP J family.</text>
</comment>
<comment type="subcellular location">
    <subcellularLocation>
        <location evidence="1">Cell inner membrane</location>
        <topology evidence="1">Single-pass membrane protein</topology>
    </subcellularLocation>
</comment>
<evidence type="ECO:0000256" key="4">
    <source>
        <dbReference type="ARBA" id="ARBA00022475"/>
    </source>
</evidence>
<dbReference type="NCBIfam" id="TIGR01711">
    <property type="entry name" value="gspJ"/>
    <property type="match status" value="1"/>
</dbReference>
<dbReference type="AlphaFoldDB" id="A0A9E6PLV8"/>
<evidence type="ECO:0000256" key="8">
    <source>
        <dbReference type="ARBA" id="ARBA00022989"/>
    </source>
</evidence>
<evidence type="ECO:0000256" key="1">
    <source>
        <dbReference type="ARBA" id="ARBA00004377"/>
    </source>
</evidence>